<organism evidence="1 2">
    <name type="scientific">Orbilia javanica</name>
    <dbReference type="NCBI Taxonomy" id="47235"/>
    <lineage>
        <taxon>Eukaryota</taxon>
        <taxon>Fungi</taxon>
        <taxon>Dikarya</taxon>
        <taxon>Ascomycota</taxon>
        <taxon>Pezizomycotina</taxon>
        <taxon>Orbiliomycetes</taxon>
        <taxon>Orbiliales</taxon>
        <taxon>Orbiliaceae</taxon>
        <taxon>Orbilia</taxon>
    </lineage>
</organism>
<gene>
    <name evidence="1" type="ORF">TWF718_006421</name>
</gene>
<evidence type="ECO:0000313" key="1">
    <source>
        <dbReference type="EMBL" id="KAK6348634.1"/>
    </source>
</evidence>
<protein>
    <submittedName>
        <fullName evidence="1">Uncharacterized protein</fullName>
    </submittedName>
</protein>
<dbReference type="AlphaFoldDB" id="A0AAN8MTF5"/>
<accession>A0AAN8MTF5</accession>
<name>A0AAN8MTF5_9PEZI</name>
<sequence length="265" mass="28930">MVQSKFWELHGLSETLHDIIDMVTRTAIFTPGAQGSNQWPSLEASIARSASGITEAGRQTAASAPQSALIANGLADLVRDVPNLRITLRRDTWGDRDGQPYAQNLWDRIKELSDYLTDSGMVNLDSASSLLTWLYAADFDPIVGIYSLDTDKKDELELAAGSITTFLEDVRSEMMEISFAYRGSVSNIQDQQLANDAIGYLQLKLDIIVNDFLADYSGVFGNLRIVIQDVEAANNPRSLGNFLQRVPVPAGGMSTVSVSFGSFGL</sequence>
<keyword evidence="2" id="KW-1185">Reference proteome</keyword>
<reference evidence="1 2" key="1">
    <citation type="submission" date="2019-10" db="EMBL/GenBank/DDBJ databases">
        <authorList>
            <person name="Palmer J.M."/>
        </authorList>
    </citation>
    <scope>NUCLEOTIDE SEQUENCE [LARGE SCALE GENOMIC DNA]</scope>
    <source>
        <strain evidence="1 2">TWF718</strain>
    </source>
</reference>
<dbReference type="Proteomes" id="UP001313282">
    <property type="component" value="Unassembled WGS sequence"/>
</dbReference>
<proteinExistence type="predicted"/>
<dbReference type="EMBL" id="JAVHNR010000003">
    <property type="protein sequence ID" value="KAK6348634.1"/>
    <property type="molecule type" value="Genomic_DNA"/>
</dbReference>
<comment type="caution">
    <text evidence="1">The sequence shown here is derived from an EMBL/GenBank/DDBJ whole genome shotgun (WGS) entry which is preliminary data.</text>
</comment>
<evidence type="ECO:0000313" key="2">
    <source>
        <dbReference type="Proteomes" id="UP001313282"/>
    </source>
</evidence>